<dbReference type="KEGG" id="pfy:PFICI_12738"/>
<dbReference type="GO" id="GO:0017000">
    <property type="term" value="P:antibiotic biosynthetic process"/>
    <property type="evidence" value="ECO:0007669"/>
    <property type="project" value="InterPro"/>
</dbReference>
<dbReference type="EMBL" id="KI912118">
    <property type="protein sequence ID" value="ETS75794.1"/>
    <property type="molecule type" value="Genomic_DNA"/>
</dbReference>
<evidence type="ECO:0000313" key="2">
    <source>
        <dbReference type="Proteomes" id="UP000030651"/>
    </source>
</evidence>
<dbReference type="Proteomes" id="UP000030651">
    <property type="component" value="Unassembled WGS sequence"/>
</dbReference>
<dbReference type="GeneID" id="19277751"/>
<dbReference type="InterPro" id="IPR032710">
    <property type="entry name" value="NTF2-like_dom_sf"/>
</dbReference>
<organism evidence="1 2">
    <name type="scientific">Pestalotiopsis fici (strain W106-1 / CGMCC3.15140)</name>
    <dbReference type="NCBI Taxonomy" id="1229662"/>
    <lineage>
        <taxon>Eukaryota</taxon>
        <taxon>Fungi</taxon>
        <taxon>Dikarya</taxon>
        <taxon>Ascomycota</taxon>
        <taxon>Pezizomycotina</taxon>
        <taxon>Sordariomycetes</taxon>
        <taxon>Xylariomycetidae</taxon>
        <taxon>Amphisphaeriales</taxon>
        <taxon>Sporocadaceae</taxon>
        <taxon>Pestalotiopsis</taxon>
    </lineage>
</organism>
<dbReference type="Gene3D" id="3.10.450.50">
    <property type="match status" value="1"/>
</dbReference>
<dbReference type="InterPro" id="IPR004964">
    <property type="entry name" value="PhzA_PhzB"/>
</dbReference>
<accession>W3WPT0</accession>
<proteinExistence type="predicted"/>
<dbReference type="InParanoid" id="W3WPT0"/>
<dbReference type="RefSeq" id="XP_007839510.1">
    <property type="nucleotide sequence ID" value="XM_007841319.1"/>
</dbReference>
<reference evidence="2" key="1">
    <citation type="journal article" date="2015" name="BMC Genomics">
        <title>Genomic and transcriptomic analysis of the endophytic fungus Pestalotiopsis fici reveals its lifestyle and high potential for synthesis of natural products.</title>
        <authorList>
            <person name="Wang X."/>
            <person name="Zhang X."/>
            <person name="Liu L."/>
            <person name="Xiang M."/>
            <person name="Wang W."/>
            <person name="Sun X."/>
            <person name="Che Y."/>
            <person name="Guo L."/>
            <person name="Liu G."/>
            <person name="Guo L."/>
            <person name="Wang C."/>
            <person name="Yin W.B."/>
            <person name="Stadler M."/>
            <person name="Zhang X."/>
            <person name="Liu X."/>
        </authorList>
    </citation>
    <scope>NUCLEOTIDE SEQUENCE [LARGE SCALE GENOMIC DNA]</scope>
    <source>
        <strain evidence="2">W106-1 / CGMCC3.15140</strain>
    </source>
</reference>
<dbReference type="HOGENOM" id="CLU_141345_0_0_1"/>
<dbReference type="Pfam" id="PF03284">
    <property type="entry name" value="PHZA_PHZB"/>
    <property type="match status" value="1"/>
</dbReference>
<name>W3WPT0_PESFW</name>
<evidence type="ECO:0008006" key="3">
    <source>
        <dbReference type="Google" id="ProtNLM"/>
    </source>
</evidence>
<dbReference type="SUPFAM" id="SSF54427">
    <property type="entry name" value="NTF2-like"/>
    <property type="match status" value="1"/>
</dbReference>
<gene>
    <name evidence="1" type="ORF">PFICI_12738</name>
</gene>
<keyword evidence="2" id="KW-1185">Reference proteome</keyword>
<dbReference type="AlphaFoldDB" id="W3WPT0"/>
<sequence length="163" mass="19116">MTSVEDLRAQNHETVEKYLHHLCDSPLMALNLLHDDACKELTFATFPMSFKPDNVHPISYHGKEILRENFEFNNKCFKGDLKNRKVYSTQDPNKFFLEAELDGTYILDDKVWPYIQPYYIMVIELRDGLIMRLREVFNPLQLLKTAGTSNPDALLERHRPISQ</sequence>
<dbReference type="OrthoDB" id="4306268at2759"/>
<protein>
    <recommendedName>
        <fullName evidence="3">SnoaL-like domain-containing protein</fullName>
    </recommendedName>
</protein>
<evidence type="ECO:0000313" key="1">
    <source>
        <dbReference type="EMBL" id="ETS75794.1"/>
    </source>
</evidence>